<comment type="function">
    <text evidence="1">Involved in the import of GDP-mannose from the cytoplasm into the Golgi lumen.</text>
</comment>
<dbReference type="GeneID" id="25324767"/>
<evidence type="ECO:0000256" key="2">
    <source>
        <dbReference type="ARBA" id="ARBA00004477"/>
    </source>
</evidence>
<feature type="transmembrane region" description="Helical" evidence="8">
    <location>
        <begin position="228"/>
        <end position="250"/>
    </location>
</feature>
<evidence type="ECO:0000259" key="9">
    <source>
        <dbReference type="Pfam" id="PF03151"/>
    </source>
</evidence>
<dbReference type="OrthoDB" id="5547497at2759"/>
<dbReference type="Proteomes" id="UP000054342">
    <property type="component" value="Unassembled WGS sequence"/>
</dbReference>
<evidence type="ECO:0000313" key="10">
    <source>
        <dbReference type="EMBL" id="KIW58331.1"/>
    </source>
</evidence>
<evidence type="ECO:0000313" key="11">
    <source>
        <dbReference type="Proteomes" id="UP000054342"/>
    </source>
</evidence>
<gene>
    <name evidence="10" type="ORF">PV05_02859</name>
</gene>
<feature type="transmembrane region" description="Helical" evidence="8">
    <location>
        <begin position="12"/>
        <end position="31"/>
    </location>
</feature>
<evidence type="ECO:0000256" key="7">
    <source>
        <dbReference type="ARBA" id="ARBA00023136"/>
    </source>
</evidence>
<feature type="transmembrane region" description="Helical" evidence="8">
    <location>
        <begin position="131"/>
        <end position="149"/>
    </location>
</feature>
<dbReference type="RefSeq" id="XP_013318915.1">
    <property type="nucleotide sequence ID" value="XM_013463461.1"/>
</dbReference>
<keyword evidence="11" id="KW-1185">Reference proteome</keyword>
<feature type="transmembrane region" description="Helical" evidence="8">
    <location>
        <begin position="161"/>
        <end position="183"/>
    </location>
</feature>
<proteinExistence type="inferred from homology"/>
<sequence>MSDAPTSSPSRLYVAAVVGFHISTALSVTIINKTQLNTIPAPVILLLCQSVMAVAFIFLGSILNLYTRPKLDINLIRRVSPLLAMKIIAQLSKTYCLLNVNASFYQIARGLLLPFTIMLSFAILQSSRPSLLALVGCTITTLGFLLGVSGEEVGQTTNAGIAWGVWSSFTTALESVLVKYLALEIGVLDLVYVTSLTTIPVYTIWTILNSELRQVAALGLTHPVMIRFGGQAFIAGSLNFALSAAAYLQIKVTSPTTHMISTAARGVLQSLLAVTFIPGERLTSSRVNSLAVILFGTLSYTIVKEMEKRVKVQKDALPFYTAVGQKDDDGRAEADEANVPLIQITAKGQK</sequence>
<evidence type="ECO:0000256" key="5">
    <source>
        <dbReference type="ARBA" id="ARBA00022692"/>
    </source>
</evidence>
<comment type="similarity">
    <text evidence="3">Belongs to the TPT transporter family. SLC35D subfamily.</text>
</comment>
<dbReference type="AlphaFoldDB" id="A0A0D2C0S7"/>
<feature type="transmembrane region" description="Helical" evidence="8">
    <location>
        <begin position="75"/>
        <end position="92"/>
    </location>
</feature>
<evidence type="ECO:0000256" key="4">
    <source>
        <dbReference type="ARBA" id="ARBA00011182"/>
    </source>
</evidence>
<feature type="transmembrane region" description="Helical" evidence="8">
    <location>
        <begin position="104"/>
        <end position="124"/>
    </location>
</feature>
<dbReference type="EMBL" id="KN847318">
    <property type="protein sequence ID" value="KIW58331.1"/>
    <property type="molecule type" value="Genomic_DNA"/>
</dbReference>
<name>A0A0D2C0S7_9EURO</name>
<dbReference type="InterPro" id="IPR050186">
    <property type="entry name" value="TPT_transporter"/>
</dbReference>
<comment type="subunit">
    <text evidence="4">Homooligomer.</text>
</comment>
<feature type="transmembrane region" description="Helical" evidence="8">
    <location>
        <begin position="43"/>
        <end position="63"/>
    </location>
</feature>
<dbReference type="Pfam" id="PF03151">
    <property type="entry name" value="TPT"/>
    <property type="match status" value="1"/>
</dbReference>
<dbReference type="PANTHER" id="PTHR11132">
    <property type="entry name" value="SOLUTE CARRIER FAMILY 35"/>
    <property type="match status" value="1"/>
</dbReference>
<keyword evidence="6 8" id="KW-1133">Transmembrane helix</keyword>
<keyword evidence="7 8" id="KW-0472">Membrane</keyword>
<evidence type="ECO:0000256" key="8">
    <source>
        <dbReference type="SAM" id="Phobius"/>
    </source>
</evidence>
<feature type="domain" description="Sugar phosphate transporter" evidence="9">
    <location>
        <begin position="24"/>
        <end position="300"/>
    </location>
</feature>
<dbReference type="InterPro" id="IPR004853">
    <property type="entry name" value="Sugar_P_trans_dom"/>
</dbReference>
<reference evidence="10 11" key="1">
    <citation type="submission" date="2015-01" db="EMBL/GenBank/DDBJ databases">
        <title>The Genome Sequence of Exophiala xenobiotica CBS118157.</title>
        <authorList>
            <consortium name="The Broad Institute Genomics Platform"/>
            <person name="Cuomo C."/>
            <person name="de Hoog S."/>
            <person name="Gorbushina A."/>
            <person name="Stielow B."/>
            <person name="Teixiera M."/>
            <person name="Abouelleil A."/>
            <person name="Chapman S.B."/>
            <person name="Priest M."/>
            <person name="Young S.K."/>
            <person name="Wortman J."/>
            <person name="Nusbaum C."/>
            <person name="Birren B."/>
        </authorList>
    </citation>
    <scope>NUCLEOTIDE SEQUENCE [LARGE SCALE GENOMIC DNA]</scope>
    <source>
        <strain evidence="10 11">CBS 118157</strain>
    </source>
</reference>
<evidence type="ECO:0000256" key="6">
    <source>
        <dbReference type="ARBA" id="ARBA00022989"/>
    </source>
</evidence>
<dbReference type="GO" id="GO:0005789">
    <property type="term" value="C:endoplasmic reticulum membrane"/>
    <property type="evidence" value="ECO:0007669"/>
    <property type="project" value="UniProtKB-SubCell"/>
</dbReference>
<protein>
    <recommendedName>
        <fullName evidence="9">Sugar phosphate transporter domain-containing protein</fullName>
    </recommendedName>
</protein>
<keyword evidence="5 8" id="KW-0812">Transmembrane</keyword>
<dbReference type="HOGENOM" id="CLU_044894_0_1_1"/>
<feature type="transmembrane region" description="Helical" evidence="8">
    <location>
        <begin position="190"/>
        <end position="208"/>
    </location>
</feature>
<organism evidence="10 11">
    <name type="scientific">Exophiala xenobiotica</name>
    <dbReference type="NCBI Taxonomy" id="348802"/>
    <lineage>
        <taxon>Eukaryota</taxon>
        <taxon>Fungi</taxon>
        <taxon>Dikarya</taxon>
        <taxon>Ascomycota</taxon>
        <taxon>Pezizomycotina</taxon>
        <taxon>Eurotiomycetes</taxon>
        <taxon>Chaetothyriomycetidae</taxon>
        <taxon>Chaetothyriales</taxon>
        <taxon>Herpotrichiellaceae</taxon>
        <taxon>Exophiala</taxon>
    </lineage>
</organism>
<dbReference type="STRING" id="348802.A0A0D2C0S7"/>
<evidence type="ECO:0000256" key="1">
    <source>
        <dbReference type="ARBA" id="ARBA00003420"/>
    </source>
</evidence>
<accession>A0A0D2C0S7</accession>
<evidence type="ECO:0000256" key="3">
    <source>
        <dbReference type="ARBA" id="ARBA00010425"/>
    </source>
</evidence>
<comment type="subcellular location">
    <subcellularLocation>
        <location evidence="2">Endoplasmic reticulum membrane</location>
        <topology evidence="2">Multi-pass membrane protein</topology>
    </subcellularLocation>
</comment>